<protein>
    <recommendedName>
        <fullName evidence="4">Unique cartilage matrix-associated protein</fullName>
    </recommendedName>
</protein>
<comment type="caution">
    <text evidence="11">The sequence shown here is derived from an EMBL/GenBank/DDBJ whole genome shotgun (WGS) entry which is preliminary data.</text>
</comment>
<dbReference type="Pfam" id="PF17085">
    <property type="entry name" value="UCMA"/>
    <property type="match status" value="1"/>
</dbReference>
<evidence type="ECO:0000256" key="1">
    <source>
        <dbReference type="ARBA" id="ARBA00002111"/>
    </source>
</evidence>
<evidence type="ECO:0000256" key="7">
    <source>
        <dbReference type="ARBA" id="ARBA00022641"/>
    </source>
</evidence>
<dbReference type="EMBL" id="JAHUTI010033426">
    <property type="protein sequence ID" value="MED6243351.1"/>
    <property type="molecule type" value="Genomic_DNA"/>
</dbReference>
<sequence length="105" mass="11699">MDILEVSTNITDTQLKMSWTYATLLALLAVLIALNLSEEAESAAVASNTANAKSPAGPLRRIFMKEADASNFFRKRSRRAVKSQDEINVSAGRRARTQSWEQRNK</sequence>
<accession>A0ABU7AYK4</accession>
<dbReference type="PANTHER" id="PTHR28647:SF2">
    <property type="entry name" value="UNIQUE CARTILAGE MATRIX-ASSOCIATED PROTEIN"/>
    <property type="match status" value="1"/>
</dbReference>
<gene>
    <name evidence="11" type="ORF">ATANTOWER_018831</name>
</gene>
<evidence type="ECO:0000256" key="10">
    <source>
        <dbReference type="SAM" id="MobiDB-lite"/>
    </source>
</evidence>
<dbReference type="InterPro" id="IPR031386">
    <property type="entry name" value="UCMA"/>
</dbReference>
<keyword evidence="5" id="KW-0964">Secreted</keyword>
<reference evidence="11 12" key="1">
    <citation type="submission" date="2021-07" db="EMBL/GenBank/DDBJ databases">
        <authorList>
            <person name="Palmer J.M."/>
        </authorList>
    </citation>
    <scope>NUCLEOTIDE SEQUENCE [LARGE SCALE GENOMIC DNA]</scope>
    <source>
        <strain evidence="11 12">AT_MEX2019</strain>
        <tissue evidence="11">Muscle</tissue>
    </source>
</reference>
<dbReference type="Proteomes" id="UP001345963">
    <property type="component" value="Unassembled WGS sequence"/>
</dbReference>
<evidence type="ECO:0000256" key="9">
    <source>
        <dbReference type="ARBA" id="ARBA00023054"/>
    </source>
</evidence>
<evidence type="ECO:0000256" key="3">
    <source>
        <dbReference type="ARBA" id="ARBA00011000"/>
    </source>
</evidence>
<keyword evidence="12" id="KW-1185">Reference proteome</keyword>
<proteinExistence type="inferred from homology"/>
<comment type="function">
    <text evidence="1">May be involved in the negative control of osteogenic differentiation of osteochondrogenic precursor cells in peripheral zones of fetal cartilage and at the cartilage-bone interface.</text>
</comment>
<name>A0ABU7AYK4_9TELE</name>
<keyword evidence="6" id="KW-0272">Extracellular matrix</keyword>
<keyword evidence="9" id="KW-0175">Coiled coil</keyword>
<evidence type="ECO:0000313" key="11">
    <source>
        <dbReference type="EMBL" id="MED6243351.1"/>
    </source>
</evidence>
<evidence type="ECO:0000256" key="6">
    <source>
        <dbReference type="ARBA" id="ARBA00022530"/>
    </source>
</evidence>
<evidence type="ECO:0000313" key="12">
    <source>
        <dbReference type="Proteomes" id="UP001345963"/>
    </source>
</evidence>
<evidence type="ECO:0000256" key="8">
    <source>
        <dbReference type="ARBA" id="ARBA00022729"/>
    </source>
</evidence>
<evidence type="ECO:0000256" key="2">
    <source>
        <dbReference type="ARBA" id="ARBA00004498"/>
    </source>
</evidence>
<organism evidence="11 12">
    <name type="scientific">Ataeniobius toweri</name>
    <dbReference type="NCBI Taxonomy" id="208326"/>
    <lineage>
        <taxon>Eukaryota</taxon>
        <taxon>Metazoa</taxon>
        <taxon>Chordata</taxon>
        <taxon>Craniata</taxon>
        <taxon>Vertebrata</taxon>
        <taxon>Euteleostomi</taxon>
        <taxon>Actinopterygii</taxon>
        <taxon>Neopterygii</taxon>
        <taxon>Teleostei</taxon>
        <taxon>Neoteleostei</taxon>
        <taxon>Acanthomorphata</taxon>
        <taxon>Ovalentaria</taxon>
        <taxon>Atherinomorphae</taxon>
        <taxon>Cyprinodontiformes</taxon>
        <taxon>Goodeidae</taxon>
        <taxon>Ataeniobius</taxon>
    </lineage>
</organism>
<comment type="similarity">
    <text evidence="3">Belongs to the UCMA family.</text>
</comment>
<keyword evidence="7" id="KW-0765">Sulfation</keyword>
<feature type="region of interest" description="Disordered" evidence="10">
    <location>
        <begin position="81"/>
        <end position="105"/>
    </location>
</feature>
<evidence type="ECO:0000256" key="5">
    <source>
        <dbReference type="ARBA" id="ARBA00022525"/>
    </source>
</evidence>
<evidence type="ECO:0000256" key="4">
    <source>
        <dbReference type="ARBA" id="ARBA00013765"/>
    </source>
</evidence>
<comment type="subcellular location">
    <subcellularLocation>
        <location evidence="2">Secreted</location>
        <location evidence="2">Extracellular space</location>
        <location evidence="2">Extracellular matrix</location>
    </subcellularLocation>
</comment>
<dbReference type="PANTHER" id="PTHR28647">
    <property type="entry name" value="UNIQUE CARTILAGE MATRIX-ASSOCIATED PROTEIN"/>
    <property type="match status" value="1"/>
</dbReference>
<keyword evidence="8" id="KW-0732">Signal</keyword>